<feature type="compositionally biased region" description="Low complexity" evidence="1">
    <location>
        <begin position="1435"/>
        <end position="1445"/>
    </location>
</feature>
<dbReference type="SUPFAM" id="SSF52540">
    <property type="entry name" value="P-loop containing nucleoside triphosphate hydrolases"/>
    <property type="match status" value="2"/>
</dbReference>
<protein>
    <submittedName>
        <fullName evidence="3">Conjugative relaxase-like TrwC/TraI family protein</fullName>
    </submittedName>
</protein>
<feature type="compositionally biased region" description="Basic and acidic residues" evidence="1">
    <location>
        <begin position="1547"/>
        <end position="1563"/>
    </location>
</feature>
<evidence type="ECO:0000259" key="2">
    <source>
        <dbReference type="Pfam" id="PF08751"/>
    </source>
</evidence>
<feature type="region of interest" description="Disordered" evidence="1">
    <location>
        <begin position="1875"/>
        <end position="1898"/>
    </location>
</feature>
<feature type="region of interest" description="Disordered" evidence="1">
    <location>
        <begin position="1917"/>
        <end position="1972"/>
    </location>
</feature>
<name>A0A2N3VD64_9NOCA</name>
<proteinExistence type="predicted"/>
<dbReference type="Pfam" id="PF13604">
    <property type="entry name" value="AAA_30"/>
    <property type="match status" value="1"/>
</dbReference>
<feature type="domain" description="TrwC relaxase" evidence="2">
    <location>
        <begin position="15"/>
        <end position="424"/>
    </location>
</feature>
<dbReference type="InterPro" id="IPR014862">
    <property type="entry name" value="TrwC"/>
</dbReference>
<evidence type="ECO:0000256" key="1">
    <source>
        <dbReference type="SAM" id="MobiDB-lite"/>
    </source>
</evidence>
<gene>
    <name evidence="3" type="ORF">ATK86_3954</name>
</gene>
<keyword evidence="4" id="KW-1185">Reference proteome</keyword>
<dbReference type="Gene3D" id="3.40.50.300">
    <property type="entry name" value="P-loop containing nucleotide triphosphate hydrolases"/>
    <property type="match status" value="2"/>
</dbReference>
<evidence type="ECO:0000313" key="4">
    <source>
        <dbReference type="Proteomes" id="UP000233766"/>
    </source>
</evidence>
<feature type="region of interest" description="Disordered" evidence="1">
    <location>
        <begin position="1541"/>
        <end position="1563"/>
    </location>
</feature>
<dbReference type="Pfam" id="PF08751">
    <property type="entry name" value="TrwC"/>
    <property type="match status" value="1"/>
</dbReference>
<organism evidence="3 4">
    <name type="scientific">Nocardia fluminea</name>
    <dbReference type="NCBI Taxonomy" id="134984"/>
    <lineage>
        <taxon>Bacteria</taxon>
        <taxon>Bacillati</taxon>
        <taxon>Actinomycetota</taxon>
        <taxon>Actinomycetes</taxon>
        <taxon>Mycobacteriales</taxon>
        <taxon>Nocardiaceae</taxon>
        <taxon>Nocardia</taxon>
    </lineage>
</organism>
<dbReference type="SUPFAM" id="SSF55464">
    <property type="entry name" value="Origin of replication-binding domain, RBD-like"/>
    <property type="match status" value="1"/>
</dbReference>
<dbReference type="InterPro" id="IPR027417">
    <property type="entry name" value="P-loop_NTPase"/>
</dbReference>
<dbReference type="Proteomes" id="UP000233766">
    <property type="component" value="Unassembled WGS sequence"/>
</dbReference>
<reference evidence="3 4" key="1">
    <citation type="submission" date="2017-12" db="EMBL/GenBank/DDBJ databases">
        <title>Sequencing the genomes of 1000 Actinobacteria strains.</title>
        <authorList>
            <person name="Klenk H.-P."/>
        </authorList>
    </citation>
    <scope>NUCLEOTIDE SEQUENCE [LARGE SCALE GENOMIC DNA]</scope>
    <source>
        <strain evidence="3 4">DSM 44489</strain>
    </source>
</reference>
<sequence>MLHGGMVATIHRVAAGNGYQYYLRKTAANDRTARGRSSLSQYYSDHGEAPGRWHGTGLTSLGIAAGTEVTEEQMKSLFGQGLHPNAEQIKTEVFQRQIALGANDRDATRTAEKATKLGNKFAIYKVRSEYRKRCSEAYRAHNSERNLEPTAAIPDDERARIRTRLATGMFTDEYGRPPLNARELSGWVAKNSRANQAALAGLEIAFSPVKSVSVLWALAPPDMAARIEAAHQRAIGDALTWLERNGLLTRLGRNGVRHVEVEGIVAACFTHRDSRAGDPDLHTHVLIANKVRTLDGKWRTIDSRLFHEAAVTVSEIYDSRLEHHLELALNLQFETRPDRNIHQVPVREVIGVPLELIHAWSQRGTAINARLDQLTADFQTTFGREPTPEEVYGLADRATLDTRPAKHLPESHTQQSETWLAQATTLLGGREPVEAVAIRVVAVPRIPRPDPDAVFIAATAERALAAASQRRSTWRPFNLRAEIERQLRGQISPADWDWVPDKVVVAALSPRSAVARGDPDLTEEPGLRAVPAWLRHRDGSPVHVRPNSQIYTTEATLDVEAALIELSIEPGARTLDSALLTSAVADYNTAHPDRPLNAGQVGVISSFATSGLRVHTANAPAGTGKTTAMQVLTSAWHSSGGTVLGMAPTAAAAAVLGESIGTRAETVDKLLDVIDRHSRRPDSPTIVRDHPPSLPQWVLDIDDRTLVIVDEHVKLGNTKRLQLLQFLSQRGATVRCIGDDRQLPAIDAGGADADMNAASPEQTLTLSHVVRFASTGEATASIGLREGDPAALAWYLDNDRIHAGHTGSVYDDTYTAWAADNVAGRDAVMLAPTHKVVSALNARARADRLTRTGTKPDTEVALVDGLSGSVGDTVRTRRNNPKLRFGQTDWVRNGYSWTITAVHEDGSLTVSHRRGGTDSDKTVRLPVEYVRVHVHLGYAATIDSAQGITADACHVALSGLESRQQFYVAMTRGIHANHAYIATALDGAEGSIYTEPAVYPRTAVEVLQRVLARDGAQKSAHTELRDALDPALRIGRAVDIYLDTLGLAAEHALDTDRLAELDRAADTIHPDLTESPAYPVLRQHLALIALTGADPVAALRAAATARELDTADDPAAVLDWRLDPSGAHSTGSGPLSWTPGLPTGVADQALAEPVRARERIVSALAEQIRDAAAGWTPATAPAWARPLLGTDPSLLGELSVWRAGLHVPDTDTRPTGPARYTDLERLHQKRLQQRVIDAYGDPALPRNRWADVVDDLDSRISTDALWSVVADKIDLAARSGLDITVLLTDAAAQRPLPDEMPAAALWARLELEPSALDTTSTDLLRPDWLPDLEAVLGTDMTEQVTTEPAWPRVVAAVERATSTWSPRDLLVTAYELLQGAQPDDAAPLRADQLAAALAWRIDALHHHTPTEQQPTQGHEPFAREPTAPDAEREPSASSATAASATNEHDAAPVVTVISDPLEEDLVTGIEGIARLFATGRVADAVAAYRGFRTELSDDEQAVLTAVSETLYQYSFPVALARLRWAEQQFPQHRALIHACTPSTDPQTFHRDTEPERGRPHPVYDHREHVDPTITPALFDPIQAAGNDAFDTYLDDAERFDSRYMALTGERQRPAGAGYPIDYDLAAMPAIVGLPCVDCSTERPRNASSPVPPRHSDDGLCLDCRDNERPGIPDHNPADHLVARCAHIAETHPAPAALAMLRRDWRTLDQAGRAVIQQWLTDNPLTEQPLPVLEPLQRLTERDLADAIDGLAQRLGNSATEAEFFAPIRHDGFDPGPDPIVVAHQDAADTARDTARMRADELDSAIRRLRITSDALDTAREALDALPLIRRAARQTIQSRINDLSREHRERRGEHQQARDIARAANRHANELIAQAERSAADDETRRSGEQARAAAENTVARDATVEALHQRLESELAAHRTEHNRRQNLTNPQRQLEERARQQHAATADEFTVEERSAVEGTGPDYRSGMGL</sequence>
<feature type="region of interest" description="Disordered" evidence="1">
    <location>
        <begin position="1409"/>
        <end position="1447"/>
    </location>
</feature>
<dbReference type="Gene3D" id="2.30.30.940">
    <property type="match status" value="1"/>
</dbReference>
<dbReference type="RefSeq" id="WP_342748270.1">
    <property type="nucleotide sequence ID" value="NZ_PJMW01000002.1"/>
</dbReference>
<dbReference type="NCBIfam" id="NF041492">
    <property type="entry name" value="MobF"/>
    <property type="match status" value="1"/>
</dbReference>
<dbReference type="EMBL" id="PJMW01000002">
    <property type="protein sequence ID" value="PKV79558.1"/>
    <property type="molecule type" value="Genomic_DNA"/>
</dbReference>
<dbReference type="CDD" id="cd18809">
    <property type="entry name" value="SF1_C_RecD"/>
    <property type="match status" value="1"/>
</dbReference>
<feature type="compositionally biased region" description="Basic and acidic residues" evidence="1">
    <location>
        <begin position="1878"/>
        <end position="1889"/>
    </location>
</feature>
<comment type="caution">
    <text evidence="3">The sequence shown here is derived from an EMBL/GenBank/DDBJ whole genome shotgun (WGS) entry which is preliminary data.</text>
</comment>
<accession>A0A2N3VD64</accession>
<evidence type="ECO:0000313" key="3">
    <source>
        <dbReference type="EMBL" id="PKV79558.1"/>
    </source>
</evidence>